<dbReference type="SMART" id="SM01043">
    <property type="entry name" value="BTAD"/>
    <property type="match status" value="1"/>
</dbReference>
<dbReference type="PANTHER" id="PTHR35807">
    <property type="entry name" value="TRANSCRIPTIONAL REGULATOR REDD-RELATED"/>
    <property type="match status" value="1"/>
</dbReference>
<protein>
    <recommendedName>
        <fullName evidence="4">Bacterial transcriptional activator domain-containing protein</fullName>
    </recommendedName>
</protein>
<accession>A0ABP5NL67</accession>
<evidence type="ECO:0000256" key="1">
    <source>
        <dbReference type="ARBA" id="ARBA00023015"/>
    </source>
</evidence>
<organism evidence="5 6">
    <name type="scientific">Sinomonas flava</name>
    <dbReference type="NCBI Taxonomy" id="496857"/>
    <lineage>
        <taxon>Bacteria</taxon>
        <taxon>Bacillati</taxon>
        <taxon>Actinomycetota</taxon>
        <taxon>Actinomycetes</taxon>
        <taxon>Micrococcales</taxon>
        <taxon>Micrococcaceae</taxon>
        <taxon>Sinomonas</taxon>
    </lineage>
</organism>
<gene>
    <name evidence="5" type="ORF">GCM10009849_19440</name>
</gene>
<dbReference type="PANTHER" id="PTHR35807:SF1">
    <property type="entry name" value="TRANSCRIPTIONAL REGULATOR REDD"/>
    <property type="match status" value="1"/>
</dbReference>
<dbReference type="Pfam" id="PF03704">
    <property type="entry name" value="BTAD"/>
    <property type="match status" value="1"/>
</dbReference>
<reference evidence="6" key="1">
    <citation type="journal article" date="2019" name="Int. J. Syst. Evol. Microbiol.">
        <title>The Global Catalogue of Microorganisms (GCM) 10K type strain sequencing project: providing services to taxonomists for standard genome sequencing and annotation.</title>
        <authorList>
            <consortium name="The Broad Institute Genomics Platform"/>
            <consortium name="The Broad Institute Genome Sequencing Center for Infectious Disease"/>
            <person name="Wu L."/>
            <person name="Ma J."/>
        </authorList>
    </citation>
    <scope>NUCLEOTIDE SEQUENCE [LARGE SCALE GENOMIC DNA]</scope>
    <source>
        <strain evidence="6">JCM 16034</strain>
    </source>
</reference>
<comment type="caution">
    <text evidence="5">The sequence shown here is derived from an EMBL/GenBank/DDBJ whole genome shotgun (WGS) entry which is preliminary data.</text>
</comment>
<name>A0ABP5NL67_9MICC</name>
<sequence>MGLRQQRLIAALALLGERPRQFLSGLLWPDSSEAQASGNLRAALFKISHQLPGLLDDRTEPVGLSGSVTVDLHEFRSHLAGAGAAGPADVPPDFTDVLRSAELLPGWYDDWVLFEQERLREQRVLVLESLSRRHLLDEDTERALDAARSAAAIEPLRESAQRLLIEVQLRAGNAAGARRTFIDFEARLWEELGVEPSDGLRNLLGPVAMATVRKIATTEPAEPSRSRAARLDPRPRPRLSPIAMRPA</sequence>
<dbReference type="EMBL" id="BAAAQW010000005">
    <property type="protein sequence ID" value="GAA2200140.1"/>
    <property type="molecule type" value="Genomic_DNA"/>
</dbReference>
<evidence type="ECO:0000256" key="3">
    <source>
        <dbReference type="SAM" id="MobiDB-lite"/>
    </source>
</evidence>
<dbReference type="RefSeq" id="WP_344299507.1">
    <property type="nucleotide sequence ID" value="NZ_BAAAQW010000005.1"/>
</dbReference>
<proteinExistence type="predicted"/>
<keyword evidence="2" id="KW-0804">Transcription</keyword>
<dbReference type="Gene3D" id="1.25.40.10">
    <property type="entry name" value="Tetratricopeptide repeat domain"/>
    <property type="match status" value="1"/>
</dbReference>
<evidence type="ECO:0000256" key="2">
    <source>
        <dbReference type="ARBA" id="ARBA00023163"/>
    </source>
</evidence>
<evidence type="ECO:0000313" key="5">
    <source>
        <dbReference type="EMBL" id="GAA2200140.1"/>
    </source>
</evidence>
<feature type="region of interest" description="Disordered" evidence="3">
    <location>
        <begin position="217"/>
        <end position="247"/>
    </location>
</feature>
<dbReference type="InterPro" id="IPR051677">
    <property type="entry name" value="AfsR-DnrI-RedD_regulator"/>
</dbReference>
<dbReference type="InterPro" id="IPR011990">
    <property type="entry name" value="TPR-like_helical_dom_sf"/>
</dbReference>
<keyword evidence="6" id="KW-1185">Reference proteome</keyword>
<feature type="domain" description="Bacterial transcriptional activator" evidence="4">
    <location>
        <begin position="70"/>
        <end position="208"/>
    </location>
</feature>
<dbReference type="InterPro" id="IPR005158">
    <property type="entry name" value="BTAD"/>
</dbReference>
<dbReference type="SUPFAM" id="SSF48452">
    <property type="entry name" value="TPR-like"/>
    <property type="match status" value="1"/>
</dbReference>
<feature type="compositionally biased region" description="Basic and acidic residues" evidence="3">
    <location>
        <begin position="222"/>
        <end position="235"/>
    </location>
</feature>
<evidence type="ECO:0000313" key="6">
    <source>
        <dbReference type="Proteomes" id="UP001500432"/>
    </source>
</evidence>
<evidence type="ECO:0000259" key="4">
    <source>
        <dbReference type="SMART" id="SM01043"/>
    </source>
</evidence>
<keyword evidence="1" id="KW-0805">Transcription regulation</keyword>
<dbReference type="Proteomes" id="UP001500432">
    <property type="component" value="Unassembled WGS sequence"/>
</dbReference>